<evidence type="ECO:0000313" key="1">
    <source>
        <dbReference type="EMBL" id="MFC4586229.1"/>
    </source>
</evidence>
<gene>
    <name evidence="1" type="ORF">ACFO8L_09105</name>
</gene>
<dbReference type="InterPro" id="IPR052897">
    <property type="entry name" value="Sec-Metab_Biosynth_Hydrolase"/>
</dbReference>
<accession>A0ABV9EDQ3</accession>
<evidence type="ECO:0000313" key="2">
    <source>
        <dbReference type="Proteomes" id="UP001595891"/>
    </source>
</evidence>
<comment type="caution">
    <text evidence="1">The sequence shown here is derived from an EMBL/GenBank/DDBJ whole genome shotgun (WGS) entry which is preliminary data.</text>
</comment>
<dbReference type="SUPFAM" id="SSF53474">
    <property type="entry name" value="alpha/beta-Hydrolases"/>
    <property type="match status" value="1"/>
</dbReference>
<dbReference type="RefSeq" id="WP_262846859.1">
    <property type="nucleotide sequence ID" value="NZ_JANZYP010000053.1"/>
</dbReference>
<dbReference type="Gene3D" id="3.40.50.1820">
    <property type="entry name" value="alpha/beta hydrolase"/>
    <property type="match status" value="1"/>
</dbReference>
<dbReference type="Proteomes" id="UP001595891">
    <property type="component" value="Unassembled WGS sequence"/>
</dbReference>
<dbReference type="PANTHER" id="PTHR37017:SF11">
    <property type="entry name" value="ESTERASE_LIPASE_THIOESTERASE DOMAIN-CONTAINING PROTEIN"/>
    <property type="match status" value="1"/>
</dbReference>
<protein>
    <submittedName>
        <fullName evidence="1">Alpha/beta fold hydrolase</fullName>
    </submittedName>
</protein>
<dbReference type="GO" id="GO:0016787">
    <property type="term" value="F:hydrolase activity"/>
    <property type="evidence" value="ECO:0007669"/>
    <property type="project" value="UniProtKB-KW"/>
</dbReference>
<keyword evidence="1" id="KW-0378">Hydrolase</keyword>
<dbReference type="PANTHER" id="PTHR37017">
    <property type="entry name" value="AB HYDROLASE-1 DOMAIN-CONTAINING PROTEIN-RELATED"/>
    <property type="match status" value="1"/>
</dbReference>
<organism evidence="1 2">
    <name type="scientific">Sphaerisporangium corydalis</name>
    <dbReference type="NCBI Taxonomy" id="1441875"/>
    <lineage>
        <taxon>Bacteria</taxon>
        <taxon>Bacillati</taxon>
        <taxon>Actinomycetota</taxon>
        <taxon>Actinomycetes</taxon>
        <taxon>Streptosporangiales</taxon>
        <taxon>Streptosporangiaceae</taxon>
        <taxon>Sphaerisporangium</taxon>
    </lineage>
</organism>
<dbReference type="EMBL" id="JBHSFN010000004">
    <property type="protein sequence ID" value="MFC4586229.1"/>
    <property type="molecule type" value="Genomic_DNA"/>
</dbReference>
<reference evidence="2" key="1">
    <citation type="journal article" date="2019" name="Int. J. Syst. Evol. Microbiol.">
        <title>The Global Catalogue of Microorganisms (GCM) 10K type strain sequencing project: providing services to taxonomists for standard genome sequencing and annotation.</title>
        <authorList>
            <consortium name="The Broad Institute Genomics Platform"/>
            <consortium name="The Broad Institute Genome Sequencing Center for Infectious Disease"/>
            <person name="Wu L."/>
            <person name="Ma J."/>
        </authorList>
    </citation>
    <scope>NUCLEOTIDE SEQUENCE [LARGE SCALE GENOMIC DNA]</scope>
    <source>
        <strain evidence="2">CCUG 49560</strain>
    </source>
</reference>
<keyword evidence="2" id="KW-1185">Reference proteome</keyword>
<sequence length="231" mass="25042">MQPTFVLVHSPSVGPSTWHPVAGRLTAAGHQARVPSLLNVGDGDPPFWPRAVEAVRRDLEQVPAGGPVTLVAHSNAGLFLPAIRAGLDHPVTGSIFVDAALPARTGPTPVASPEFLEFLRPMAVDGVLPRWTDWWGDEDIEPLFPDAATRRTVVDEQPTLPQTYYEQEIPVPDGWDDHPCSYLLFGAAYDDVAAEARERGWRVAHLPGEHLHQLVDPAGTARHLVEFAAGS</sequence>
<proteinExistence type="predicted"/>
<name>A0ABV9EDQ3_9ACTN</name>
<dbReference type="InterPro" id="IPR029058">
    <property type="entry name" value="AB_hydrolase_fold"/>
</dbReference>